<gene>
    <name evidence="2" type="ORF">EDD28_3298</name>
</gene>
<accession>A0A3N2D282</accession>
<dbReference type="InterPro" id="IPR019660">
    <property type="entry name" value="Put_sensory_transdc_reg_YbjN"/>
</dbReference>
<dbReference type="EMBL" id="RKHQ01000002">
    <property type="protein sequence ID" value="ROR93870.1"/>
    <property type="molecule type" value="Genomic_DNA"/>
</dbReference>
<dbReference type="OrthoDB" id="3256964at2"/>
<evidence type="ECO:0000313" key="3">
    <source>
        <dbReference type="Proteomes" id="UP000275356"/>
    </source>
</evidence>
<feature type="compositionally biased region" description="Basic and acidic residues" evidence="1">
    <location>
        <begin position="19"/>
        <end position="46"/>
    </location>
</feature>
<protein>
    <submittedName>
        <fullName evidence="2">Putative sensory transduction regulator</fullName>
    </submittedName>
</protein>
<dbReference type="CDD" id="cd17511">
    <property type="entry name" value="YbjN_AmyR-like"/>
    <property type="match status" value="1"/>
</dbReference>
<feature type="compositionally biased region" description="Pro residues" evidence="1">
    <location>
        <begin position="47"/>
        <end position="56"/>
    </location>
</feature>
<organism evidence="2 3">
    <name type="scientific">Salana multivorans</name>
    <dbReference type="NCBI Taxonomy" id="120377"/>
    <lineage>
        <taxon>Bacteria</taxon>
        <taxon>Bacillati</taxon>
        <taxon>Actinomycetota</taxon>
        <taxon>Actinomycetes</taxon>
        <taxon>Micrococcales</taxon>
        <taxon>Beutenbergiaceae</taxon>
        <taxon>Salana</taxon>
    </lineage>
</organism>
<dbReference type="Pfam" id="PF10722">
    <property type="entry name" value="YbjN"/>
    <property type="match status" value="1"/>
</dbReference>
<sequence>MERPWQRWWRGARGARPGDPPRDAPRERAEPDDAPAPDERPADRPHPSPQARPAPQPLSAEDADATGDAGQLTDATRPRAVTHERLVAAMRRHGYHYLVDERGDLCGLWGYRFFSFHLVRGAILQVRARWTRQGDIERLWELLGICEGWNRRNPYPKCYVRVLDDGRVHVLTETAVPVAAGLTDAQLDHHLQVGLAAGTAVFDDLDRRYPDPVASGPAA</sequence>
<evidence type="ECO:0000256" key="1">
    <source>
        <dbReference type="SAM" id="MobiDB-lite"/>
    </source>
</evidence>
<keyword evidence="3" id="KW-1185">Reference proteome</keyword>
<feature type="compositionally biased region" description="Low complexity" evidence="1">
    <location>
        <begin position="1"/>
        <end position="17"/>
    </location>
</feature>
<dbReference type="RefSeq" id="WP_123740756.1">
    <property type="nucleotide sequence ID" value="NZ_RKHQ01000002.1"/>
</dbReference>
<dbReference type="AlphaFoldDB" id="A0A3N2D282"/>
<proteinExistence type="predicted"/>
<dbReference type="Proteomes" id="UP000275356">
    <property type="component" value="Unassembled WGS sequence"/>
</dbReference>
<reference evidence="2 3" key="1">
    <citation type="submission" date="2018-11" db="EMBL/GenBank/DDBJ databases">
        <title>Sequencing the genomes of 1000 actinobacteria strains.</title>
        <authorList>
            <person name="Klenk H.-P."/>
        </authorList>
    </citation>
    <scope>NUCLEOTIDE SEQUENCE [LARGE SCALE GENOMIC DNA]</scope>
    <source>
        <strain evidence="2 3">DSM 13521</strain>
    </source>
</reference>
<name>A0A3N2D282_9MICO</name>
<feature type="region of interest" description="Disordered" evidence="1">
    <location>
        <begin position="1"/>
        <end position="79"/>
    </location>
</feature>
<comment type="caution">
    <text evidence="2">The sequence shown here is derived from an EMBL/GenBank/DDBJ whole genome shotgun (WGS) entry which is preliminary data.</text>
</comment>
<evidence type="ECO:0000313" key="2">
    <source>
        <dbReference type="EMBL" id="ROR93870.1"/>
    </source>
</evidence>